<name>H8I9U6_METCZ</name>
<feature type="domain" description="Carboxymuconolactone decarboxylase-like" evidence="1">
    <location>
        <begin position="53"/>
        <end position="126"/>
    </location>
</feature>
<evidence type="ECO:0000313" key="3">
    <source>
        <dbReference type="Proteomes" id="UP000005233"/>
    </source>
</evidence>
<dbReference type="InterPro" id="IPR004675">
    <property type="entry name" value="AhpD_core"/>
</dbReference>
<accession>H8I9U6</accession>
<keyword evidence="3" id="KW-1185">Reference proteome</keyword>
<dbReference type="GeneID" id="11971950"/>
<organism evidence="2 3">
    <name type="scientific">Methanocella conradii (strain DSM 24694 / JCM 17849 / CGMCC 1.5162 / HZ254)</name>
    <dbReference type="NCBI Taxonomy" id="1041930"/>
    <lineage>
        <taxon>Archaea</taxon>
        <taxon>Methanobacteriati</taxon>
        <taxon>Methanobacteriota</taxon>
        <taxon>Stenosarchaea group</taxon>
        <taxon>Methanomicrobia</taxon>
        <taxon>Methanocellales</taxon>
        <taxon>Methanocellaceae</taxon>
        <taxon>Methanocella</taxon>
    </lineage>
</organism>
<dbReference type="Pfam" id="PF02627">
    <property type="entry name" value="CMD"/>
    <property type="match status" value="1"/>
</dbReference>
<dbReference type="KEGG" id="mez:Mtc_1804"/>
<reference evidence="2 3" key="1">
    <citation type="journal article" date="2012" name="J. Bacteriol.">
        <title>Complete genome sequence of a thermophilic methanogen, Methanocella conradii HZ254, isolated from Chinese rice field soil.</title>
        <authorList>
            <person name="Lu Z."/>
            <person name="Lu Y."/>
        </authorList>
    </citation>
    <scope>NUCLEOTIDE SEQUENCE [LARGE SCALE GENOMIC DNA]</scope>
    <source>
        <strain evidence="3">DSM 24694 / JCM 17849 / CGMCC 1.5162 / HZ254</strain>
    </source>
</reference>
<evidence type="ECO:0000313" key="2">
    <source>
        <dbReference type="EMBL" id="AFD00547.1"/>
    </source>
</evidence>
<dbReference type="STRING" id="1041930.Mtc_1804"/>
<dbReference type="EMBL" id="CP003243">
    <property type="protein sequence ID" value="AFD00547.1"/>
    <property type="molecule type" value="Genomic_DNA"/>
</dbReference>
<dbReference type="AlphaFoldDB" id="H8I9U6"/>
<protein>
    <submittedName>
        <fullName evidence="2">4-carboxymuconolactone decarboxylase</fullName>
    </submittedName>
</protein>
<proteinExistence type="predicted"/>
<evidence type="ECO:0000259" key="1">
    <source>
        <dbReference type="Pfam" id="PF02627"/>
    </source>
</evidence>
<dbReference type="HOGENOM" id="CLU_137732_0_0_2"/>
<dbReference type="InterPro" id="IPR003779">
    <property type="entry name" value="CMD-like"/>
</dbReference>
<dbReference type="PANTHER" id="PTHR33930:SF8">
    <property type="entry name" value="4-CARBOXYMUCONOLACTONE DECARBOXYLASE"/>
    <property type="match status" value="1"/>
</dbReference>
<dbReference type="InterPro" id="IPR029032">
    <property type="entry name" value="AhpD-like"/>
</dbReference>
<dbReference type="RefSeq" id="WP_014406378.1">
    <property type="nucleotide sequence ID" value="NC_017034.1"/>
</dbReference>
<dbReference type="Gene3D" id="1.20.1290.10">
    <property type="entry name" value="AhpD-like"/>
    <property type="match status" value="1"/>
</dbReference>
<dbReference type="NCBIfam" id="TIGR00778">
    <property type="entry name" value="ahpD_dom"/>
    <property type="match status" value="1"/>
</dbReference>
<dbReference type="eggNOG" id="arCOG02148">
    <property type="taxonomic scope" value="Archaea"/>
</dbReference>
<dbReference type="OrthoDB" id="111898at2157"/>
<dbReference type="GO" id="GO:0051920">
    <property type="term" value="F:peroxiredoxin activity"/>
    <property type="evidence" value="ECO:0007669"/>
    <property type="project" value="InterPro"/>
</dbReference>
<gene>
    <name evidence="2" type="ordered locus">Mtc_1804</name>
</gene>
<dbReference type="Proteomes" id="UP000005233">
    <property type="component" value="Chromosome"/>
</dbReference>
<dbReference type="SUPFAM" id="SSF69118">
    <property type="entry name" value="AhpD-like"/>
    <property type="match status" value="1"/>
</dbReference>
<dbReference type="PANTHER" id="PTHR33930">
    <property type="entry name" value="ALKYL HYDROPEROXIDE REDUCTASE AHPD"/>
    <property type="match status" value="1"/>
</dbReference>
<sequence length="160" mass="17994">MKFENTLKSLFGKEPEEAVKELLKSIEEDYGEVPFILKAMSDKPNVLLPKIIYDDAVLRNPDHLDEKTVELITIGVATALKCDHCLNMHLRVAQRKGIPDEEVFEAILIGSALSSTAVMAQAMRVYESHKKEFKAKEDIGEECSGCIAYENHNGNKTRQE</sequence>